<feature type="transmembrane region" description="Helical" evidence="1">
    <location>
        <begin position="112"/>
        <end position="130"/>
    </location>
</feature>
<evidence type="ECO:0000313" key="2">
    <source>
        <dbReference type="EMBL" id="CZT12828.1"/>
    </source>
</evidence>
<name>A0A1E1LQR3_9HELO</name>
<dbReference type="AlphaFoldDB" id="A0A1E1LQR3"/>
<dbReference type="Proteomes" id="UP000178129">
    <property type="component" value="Unassembled WGS sequence"/>
</dbReference>
<comment type="caution">
    <text evidence="2">The sequence shown here is derived from an EMBL/GenBank/DDBJ whole genome shotgun (WGS) entry which is preliminary data.</text>
</comment>
<keyword evidence="1" id="KW-1133">Transmembrane helix</keyword>
<feature type="transmembrane region" description="Helical" evidence="1">
    <location>
        <begin position="52"/>
        <end position="74"/>
    </location>
</feature>
<organism evidence="2 3">
    <name type="scientific">Rhynchosporium graminicola</name>
    <dbReference type="NCBI Taxonomy" id="2792576"/>
    <lineage>
        <taxon>Eukaryota</taxon>
        <taxon>Fungi</taxon>
        <taxon>Dikarya</taxon>
        <taxon>Ascomycota</taxon>
        <taxon>Pezizomycotina</taxon>
        <taxon>Leotiomycetes</taxon>
        <taxon>Helotiales</taxon>
        <taxon>Ploettnerulaceae</taxon>
        <taxon>Rhynchosporium</taxon>
    </lineage>
</organism>
<keyword evidence="1" id="KW-0812">Transmembrane</keyword>
<sequence length="132" mass="14034">MIVTSVFTVRNPVLFATNFGIPILSNNESVSGRRTKSRTLSSSPIRQVDAGVGWLTIFAGRECAIGVAVLALLWMDELRALSAVVTAIGFVAAGDTLATYRYGKEGSFKKHLYPGIAFLGVGPLGLLLFGSK</sequence>
<accession>A0A1E1LQR3</accession>
<reference evidence="3" key="1">
    <citation type="submission" date="2016-03" db="EMBL/GenBank/DDBJ databases">
        <authorList>
            <person name="Ploux O."/>
        </authorList>
    </citation>
    <scope>NUCLEOTIDE SEQUENCE [LARGE SCALE GENOMIC DNA]</scope>
    <source>
        <strain evidence="3">UK7</strain>
    </source>
</reference>
<feature type="transmembrane region" description="Helical" evidence="1">
    <location>
        <begin position="80"/>
        <end position="100"/>
    </location>
</feature>
<protein>
    <submittedName>
        <fullName evidence="2">Uncharacterized protein</fullName>
    </submittedName>
</protein>
<evidence type="ECO:0000313" key="3">
    <source>
        <dbReference type="Proteomes" id="UP000178129"/>
    </source>
</evidence>
<proteinExistence type="predicted"/>
<dbReference type="InParanoid" id="A0A1E1LQR3"/>
<dbReference type="EMBL" id="FJUW01000076">
    <property type="protein sequence ID" value="CZT12828.1"/>
    <property type="molecule type" value="Genomic_DNA"/>
</dbReference>
<dbReference type="Pfam" id="PF14087">
    <property type="entry name" value="DUF4267"/>
    <property type="match status" value="1"/>
</dbReference>
<dbReference type="InterPro" id="IPR025363">
    <property type="entry name" value="DUF4267"/>
</dbReference>
<keyword evidence="1" id="KW-0472">Membrane</keyword>
<evidence type="ECO:0000256" key="1">
    <source>
        <dbReference type="SAM" id="Phobius"/>
    </source>
</evidence>
<gene>
    <name evidence="2" type="ORF">RCO7_10363</name>
</gene>
<keyword evidence="3" id="KW-1185">Reference proteome</keyword>